<feature type="coiled-coil region" evidence="2">
    <location>
        <begin position="102"/>
        <end position="138"/>
    </location>
</feature>
<dbReference type="GO" id="GO:1990281">
    <property type="term" value="C:efflux pump complex"/>
    <property type="evidence" value="ECO:0007669"/>
    <property type="project" value="TreeGrafter"/>
</dbReference>
<comment type="similarity">
    <text evidence="1">Belongs to the membrane fusion protein (MFP) (TC 8.A.1) family.</text>
</comment>
<organism evidence="3 4">
    <name type="scientific">Nitrogeniibacter mangrovi</name>
    <dbReference type="NCBI Taxonomy" id="2016596"/>
    <lineage>
        <taxon>Bacteria</taxon>
        <taxon>Pseudomonadati</taxon>
        <taxon>Pseudomonadota</taxon>
        <taxon>Betaproteobacteria</taxon>
        <taxon>Rhodocyclales</taxon>
        <taxon>Zoogloeaceae</taxon>
        <taxon>Nitrogeniibacter</taxon>
    </lineage>
</organism>
<evidence type="ECO:0000256" key="2">
    <source>
        <dbReference type="SAM" id="Coils"/>
    </source>
</evidence>
<dbReference type="AlphaFoldDB" id="A0A6C1B743"/>
<dbReference type="EMBL" id="CP048836">
    <property type="protein sequence ID" value="QID19582.1"/>
    <property type="molecule type" value="Genomic_DNA"/>
</dbReference>
<keyword evidence="4" id="KW-1185">Reference proteome</keyword>
<dbReference type="GO" id="GO:0015562">
    <property type="term" value="F:efflux transmembrane transporter activity"/>
    <property type="evidence" value="ECO:0007669"/>
    <property type="project" value="TreeGrafter"/>
</dbReference>
<dbReference type="InterPro" id="IPR006143">
    <property type="entry name" value="RND_pump_MFP"/>
</dbReference>
<dbReference type="RefSeq" id="WP_173768333.1">
    <property type="nucleotide sequence ID" value="NZ_CP048836.1"/>
</dbReference>
<reference evidence="3 4" key="1">
    <citation type="submission" date="2020-02" db="EMBL/GenBank/DDBJ databases">
        <title>Nitrogenibacter mangrovi gen. nov., sp. nov. isolated from mangrove sediment, a denitrifying betaproteobacterium.</title>
        <authorList>
            <person name="Liao H."/>
            <person name="Tian Y."/>
        </authorList>
    </citation>
    <scope>NUCLEOTIDE SEQUENCE [LARGE SCALE GENOMIC DNA]</scope>
    <source>
        <strain evidence="3 4">M9-3-2</strain>
    </source>
</reference>
<dbReference type="Gene3D" id="2.40.30.170">
    <property type="match status" value="1"/>
</dbReference>
<accession>A0A6C1B743</accession>
<dbReference type="KEGG" id="azq:G3580_19345"/>
<dbReference type="Gene3D" id="1.10.287.470">
    <property type="entry name" value="Helix hairpin bin"/>
    <property type="match status" value="1"/>
</dbReference>
<dbReference type="Proteomes" id="UP000501991">
    <property type="component" value="Chromosome"/>
</dbReference>
<name>A0A6C1B743_9RHOO</name>
<dbReference type="Gene3D" id="2.40.420.20">
    <property type="match status" value="1"/>
</dbReference>
<protein>
    <submittedName>
        <fullName evidence="3">Efflux RND transporter periplasmic adaptor subunit</fullName>
    </submittedName>
</protein>
<evidence type="ECO:0000256" key="1">
    <source>
        <dbReference type="ARBA" id="ARBA00009477"/>
    </source>
</evidence>
<evidence type="ECO:0000313" key="4">
    <source>
        <dbReference type="Proteomes" id="UP000501991"/>
    </source>
</evidence>
<gene>
    <name evidence="3" type="ORF">G3580_19345</name>
</gene>
<dbReference type="PANTHER" id="PTHR30469">
    <property type="entry name" value="MULTIDRUG RESISTANCE PROTEIN MDTA"/>
    <property type="match status" value="1"/>
</dbReference>
<dbReference type="Gene3D" id="2.40.50.100">
    <property type="match status" value="1"/>
</dbReference>
<proteinExistence type="inferred from homology"/>
<keyword evidence="2" id="KW-0175">Coiled coil</keyword>
<dbReference type="NCBIfam" id="TIGR01730">
    <property type="entry name" value="RND_mfp"/>
    <property type="match status" value="1"/>
</dbReference>
<dbReference type="SUPFAM" id="SSF111369">
    <property type="entry name" value="HlyD-like secretion proteins"/>
    <property type="match status" value="1"/>
</dbReference>
<sequence length="394" mass="41500">MKPAVMRRWLLTALALVVLGAFALALLRSGPLAPIRVTVHTVAEGVVTPGLFGIGTVEAQRSYAVGPTAPGRLLSVEADVGDPVRRGQVLARLDPVDLDARVAALDASLARARNAVVAAEAQQRDARARAEVAAIEARRYDTLGERRFVSPSAVEAHRQAHTSARAGVDAAAASTAAARDDLVRLEAERAAVLAQRANLVLVAPEDGVVTARQAEPGNTVVAGQAVLQMIDPTSLWVRTRIDQHRATGLAEGLDARIELRSHAGEAHMGKVVRVELLSDPVTEERIARVRCDRAFKEGSVGEMAEVTIHLPASDRGPVIPNAALRHRNGQVGVWRLGDGGPHFVAVSTGAESLDGEVRVVSGLAVGDAVVVHAERPLADGARIRVVDALSGLTR</sequence>
<dbReference type="PANTHER" id="PTHR30469:SF15">
    <property type="entry name" value="HLYD FAMILY OF SECRETION PROTEINS"/>
    <property type="match status" value="1"/>
</dbReference>
<evidence type="ECO:0000313" key="3">
    <source>
        <dbReference type="EMBL" id="QID19582.1"/>
    </source>
</evidence>